<evidence type="ECO:0000313" key="1">
    <source>
        <dbReference type="EMBL" id="MFC5448517.1"/>
    </source>
</evidence>
<keyword evidence="2" id="KW-1185">Reference proteome</keyword>
<dbReference type="Pfam" id="PF04525">
    <property type="entry name" value="LOR"/>
    <property type="match status" value="1"/>
</dbReference>
<protein>
    <recommendedName>
        <fullName evidence="3">LURP-one-related family protein</fullName>
    </recommendedName>
</protein>
<accession>A0ABW0K759</accession>
<dbReference type="RefSeq" id="WP_270878187.1">
    <property type="nucleotide sequence ID" value="NZ_JAQFVF010000018.1"/>
</dbReference>
<evidence type="ECO:0008006" key="3">
    <source>
        <dbReference type="Google" id="ProtNLM"/>
    </source>
</evidence>
<dbReference type="Proteomes" id="UP001596044">
    <property type="component" value="Unassembled WGS sequence"/>
</dbReference>
<dbReference type="EMBL" id="JBHSMJ010000009">
    <property type="protein sequence ID" value="MFC5448517.1"/>
    <property type="molecule type" value="Genomic_DNA"/>
</dbReference>
<organism evidence="1 2">
    <name type="scientific">Paenibacillus aestuarii</name>
    <dbReference type="NCBI Taxonomy" id="516965"/>
    <lineage>
        <taxon>Bacteria</taxon>
        <taxon>Bacillati</taxon>
        <taxon>Bacillota</taxon>
        <taxon>Bacilli</taxon>
        <taxon>Bacillales</taxon>
        <taxon>Paenibacillaceae</taxon>
        <taxon>Paenibacillus</taxon>
    </lineage>
</organism>
<dbReference type="InterPro" id="IPR007612">
    <property type="entry name" value="LOR"/>
</dbReference>
<dbReference type="SUPFAM" id="SSF54518">
    <property type="entry name" value="Tubby C-terminal domain-like"/>
    <property type="match status" value="1"/>
</dbReference>
<reference evidence="2" key="1">
    <citation type="journal article" date="2019" name="Int. J. Syst. Evol. Microbiol.">
        <title>The Global Catalogue of Microorganisms (GCM) 10K type strain sequencing project: providing services to taxonomists for standard genome sequencing and annotation.</title>
        <authorList>
            <consortium name="The Broad Institute Genomics Platform"/>
            <consortium name="The Broad Institute Genome Sequencing Center for Infectious Disease"/>
            <person name="Wu L."/>
            <person name="Ma J."/>
        </authorList>
    </citation>
    <scope>NUCLEOTIDE SEQUENCE [LARGE SCALE GENOMIC DNA]</scope>
    <source>
        <strain evidence="2">KACC 11904</strain>
    </source>
</reference>
<comment type="caution">
    <text evidence="1">The sequence shown here is derived from an EMBL/GenBank/DDBJ whole genome shotgun (WGS) entry which is preliminary data.</text>
</comment>
<proteinExistence type="predicted"/>
<sequence length="167" mass="18946">MQLYFKDRLFSAGITEILNEQEQQVGKIDLKSAFTSAIDVYGADGRMLCKGRFPFFSNRWEVCDADERQLGVLRVRFSFLSKKFTYEAEGRGRYDLVGSFMSREYAIHDESGTELAHFRQVNGMFSSGAFRLDHTSTKLDSYELVAVIMGMYAIQKRQSSAANAGTI</sequence>
<dbReference type="InterPro" id="IPR025659">
    <property type="entry name" value="Tubby-like_C"/>
</dbReference>
<name>A0ABW0K759_9BACL</name>
<gene>
    <name evidence="1" type="ORF">ACFPOG_09600</name>
</gene>
<evidence type="ECO:0000313" key="2">
    <source>
        <dbReference type="Proteomes" id="UP001596044"/>
    </source>
</evidence>